<reference evidence="1 2" key="1">
    <citation type="journal article" date="2012" name="J. Bacteriol.">
        <title>Genome Sequence of the Bacteriocin-Producing Strain Lactococcus garvieae DCC43.</title>
        <authorList>
            <person name="Gabrielsen C."/>
            <person name="Brede D.A."/>
            <person name="Hernandez P.E."/>
            <person name="Nes I.F."/>
            <person name="Diep D.B."/>
        </authorList>
    </citation>
    <scope>NUCLEOTIDE SEQUENCE [LARGE SCALE GENOMIC DNA]</scope>
    <source>
        <strain evidence="1 2">DCC43</strain>
    </source>
</reference>
<dbReference type="RefSeq" id="WP_003134534.1">
    <property type="nucleotide sequence ID" value="NZ_AMQS01000001.1"/>
</dbReference>
<dbReference type="Pfam" id="PF11773">
    <property type="entry name" value="ComGE"/>
    <property type="match status" value="1"/>
</dbReference>
<evidence type="ECO:0008006" key="3">
    <source>
        <dbReference type="Google" id="ProtNLM"/>
    </source>
</evidence>
<dbReference type="InterPro" id="IPR053468">
    <property type="entry name" value="ComGE-like"/>
</dbReference>
<protein>
    <recommendedName>
        <fullName evidence="3">Late competence protein ComGE</fullName>
    </recommendedName>
</protein>
<dbReference type="EMBL" id="AMQS01000001">
    <property type="protein sequence ID" value="EKF52567.1"/>
    <property type="molecule type" value="Genomic_DNA"/>
</dbReference>
<dbReference type="eggNOG" id="ENOG502ZS6J">
    <property type="taxonomic scope" value="Bacteria"/>
</dbReference>
<dbReference type="Proteomes" id="UP000006787">
    <property type="component" value="Unassembled WGS sequence"/>
</dbReference>
<sequence>MGLIIFLVTLVLNQVIQVRKQTQLENREIEALNVAQMAVDIGAERLKINGVDVFIEESSTRIIIKESGKVLVTLEKK</sequence>
<name>K2QGF0_9LACT</name>
<gene>
    <name evidence="1" type="ORF">C426_0142</name>
</gene>
<dbReference type="InterPro" id="IPR021749">
    <property type="entry name" value="ComGE"/>
</dbReference>
<proteinExistence type="predicted"/>
<organism evidence="1 2">
    <name type="scientific">Lactococcus garvieae DCC43</name>
    <dbReference type="NCBI Taxonomy" id="1231377"/>
    <lineage>
        <taxon>Bacteria</taxon>
        <taxon>Bacillati</taxon>
        <taxon>Bacillota</taxon>
        <taxon>Bacilli</taxon>
        <taxon>Lactobacillales</taxon>
        <taxon>Streptococcaceae</taxon>
        <taxon>Lactococcus</taxon>
    </lineage>
</organism>
<dbReference type="PATRIC" id="fig|1231377.3.peg.141"/>
<comment type="caution">
    <text evidence="1">The sequence shown here is derived from an EMBL/GenBank/DDBJ whole genome shotgun (WGS) entry which is preliminary data.</text>
</comment>
<dbReference type="AlphaFoldDB" id="K2QGF0"/>
<dbReference type="NCBIfam" id="NF041013">
    <property type="entry name" value="T4P_ComGE"/>
    <property type="match status" value="1"/>
</dbReference>
<evidence type="ECO:0000313" key="2">
    <source>
        <dbReference type="Proteomes" id="UP000006787"/>
    </source>
</evidence>
<evidence type="ECO:0000313" key="1">
    <source>
        <dbReference type="EMBL" id="EKF52567.1"/>
    </source>
</evidence>
<accession>K2QGF0</accession>